<dbReference type="GO" id="GO:0004499">
    <property type="term" value="F:N,N-dimethylaniline monooxygenase activity"/>
    <property type="evidence" value="ECO:0007669"/>
    <property type="project" value="InterPro"/>
</dbReference>
<evidence type="ECO:0000256" key="4">
    <source>
        <dbReference type="ARBA" id="ARBA00023002"/>
    </source>
</evidence>
<evidence type="ECO:0000256" key="3">
    <source>
        <dbReference type="ARBA" id="ARBA00022827"/>
    </source>
</evidence>
<keyword evidence="4" id="KW-0560">Oxidoreductase</keyword>
<protein>
    <submittedName>
        <fullName evidence="5">Putative monooxygenase</fullName>
    </submittedName>
</protein>
<comment type="similarity">
    <text evidence="1">Belongs to the FAD-binding monooxygenase family.</text>
</comment>
<evidence type="ECO:0000313" key="5">
    <source>
        <dbReference type="EMBL" id="PMD45574.1"/>
    </source>
</evidence>
<dbReference type="OrthoDB" id="74360at2759"/>
<dbReference type="Pfam" id="PF00743">
    <property type="entry name" value="FMO-like"/>
    <property type="match status" value="1"/>
</dbReference>
<dbReference type="InterPro" id="IPR051209">
    <property type="entry name" value="FAD-bind_Monooxygenase_sf"/>
</dbReference>
<organism evidence="5 6">
    <name type="scientific">Hyaloscypha variabilis (strain UAMH 11265 / GT02V1 / F)</name>
    <name type="common">Meliniomyces variabilis</name>
    <dbReference type="NCBI Taxonomy" id="1149755"/>
    <lineage>
        <taxon>Eukaryota</taxon>
        <taxon>Fungi</taxon>
        <taxon>Dikarya</taxon>
        <taxon>Ascomycota</taxon>
        <taxon>Pezizomycotina</taxon>
        <taxon>Leotiomycetes</taxon>
        <taxon>Helotiales</taxon>
        <taxon>Hyaloscyphaceae</taxon>
        <taxon>Hyaloscypha</taxon>
        <taxon>Hyaloscypha variabilis</taxon>
    </lineage>
</organism>
<keyword evidence="2" id="KW-0285">Flavoprotein</keyword>
<dbReference type="PANTHER" id="PTHR42877:SF1">
    <property type="entry name" value="FAD-BINDING MONOOXYGENASE STCW"/>
    <property type="match status" value="1"/>
</dbReference>
<dbReference type="GO" id="GO:0050660">
    <property type="term" value="F:flavin adenine dinucleotide binding"/>
    <property type="evidence" value="ECO:0007669"/>
    <property type="project" value="InterPro"/>
</dbReference>
<dbReference type="Gene3D" id="3.50.50.60">
    <property type="entry name" value="FAD/NAD(P)-binding domain"/>
    <property type="match status" value="3"/>
</dbReference>
<reference evidence="5 6" key="1">
    <citation type="submission" date="2016-04" db="EMBL/GenBank/DDBJ databases">
        <title>A degradative enzymes factory behind the ericoid mycorrhizal symbiosis.</title>
        <authorList>
            <consortium name="DOE Joint Genome Institute"/>
            <person name="Martino E."/>
            <person name="Morin E."/>
            <person name="Grelet G."/>
            <person name="Kuo A."/>
            <person name="Kohler A."/>
            <person name="Daghino S."/>
            <person name="Barry K."/>
            <person name="Choi C."/>
            <person name="Cichocki N."/>
            <person name="Clum A."/>
            <person name="Copeland A."/>
            <person name="Hainaut M."/>
            <person name="Haridas S."/>
            <person name="Labutti K."/>
            <person name="Lindquist E."/>
            <person name="Lipzen A."/>
            <person name="Khouja H.-R."/>
            <person name="Murat C."/>
            <person name="Ohm R."/>
            <person name="Olson A."/>
            <person name="Spatafora J."/>
            <person name="Veneault-Fourrey C."/>
            <person name="Henrissat B."/>
            <person name="Grigoriev I."/>
            <person name="Martin F."/>
            <person name="Perotto S."/>
        </authorList>
    </citation>
    <scope>NUCLEOTIDE SEQUENCE [LARGE SCALE GENOMIC DNA]</scope>
    <source>
        <strain evidence="5 6">F</strain>
    </source>
</reference>
<dbReference type="AlphaFoldDB" id="A0A2J6S474"/>
<keyword evidence="3" id="KW-0274">FAD</keyword>
<accession>A0A2J6S474</accession>
<evidence type="ECO:0000256" key="1">
    <source>
        <dbReference type="ARBA" id="ARBA00010139"/>
    </source>
</evidence>
<dbReference type="GO" id="GO:0050661">
    <property type="term" value="F:NADP binding"/>
    <property type="evidence" value="ECO:0007669"/>
    <property type="project" value="InterPro"/>
</dbReference>
<gene>
    <name evidence="5" type="ORF">L207DRAFT_562722</name>
</gene>
<dbReference type="InterPro" id="IPR036188">
    <property type="entry name" value="FAD/NAD-bd_sf"/>
</dbReference>
<keyword evidence="6" id="KW-1185">Reference proteome</keyword>
<proteinExistence type="inferred from homology"/>
<dbReference type="InterPro" id="IPR020946">
    <property type="entry name" value="Flavin_mOase-like"/>
</dbReference>
<dbReference type="PANTHER" id="PTHR42877">
    <property type="entry name" value="L-ORNITHINE N(5)-MONOOXYGENASE-RELATED"/>
    <property type="match status" value="1"/>
</dbReference>
<dbReference type="SUPFAM" id="SSF51905">
    <property type="entry name" value="FAD/NAD(P)-binding domain"/>
    <property type="match status" value="1"/>
</dbReference>
<evidence type="ECO:0000313" key="6">
    <source>
        <dbReference type="Proteomes" id="UP000235786"/>
    </source>
</evidence>
<dbReference type="Proteomes" id="UP000235786">
    <property type="component" value="Unassembled WGS sequence"/>
</dbReference>
<evidence type="ECO:0000256" key="2">
    <source>
        <dbReference type="ARBA" id="ARBA00022630"/>
    </source>
</evidence>
<dbReference type="EMBL" id="KZ613940">
    <property type="protein sequence ID" value="PMD45574.1"/>
    <property type="molecule type" value="Genomic_DNA"/>
</dbReference>
<sequence length="618" mass="70597">MPSHYPPTSFYDSLETNYQIPQIVFNVPSNRKVRVINIGTGLNSINNAYHIQKHCSNFELVLYERNPSLGGTWLVNRYPNVACDVPSHVYQFSWALNPDWPRFFSYASEITEYFEKVCEVFDLNKYMKFNIDVYHAEWMDMEGQWKVRCRETGPNGTVREFEDFADILLNNSGIQNDWKWPDIEGLGLFKGKLLHTARWDPEYQAEQWKGQKVAVIGGGASSVQTVPGMQPYVKHMDVFVRTGVWFVGLGSEASENMPYTPGDKKRFRDANELVAHGKEIEHNLNGLFPAFYRQTEAQIRMQNNFKDRMARLIKDKRLLEGLTPKFQLGCRRVTPGDPYIQAIQNSNVDVHFTSVTRLTQNGVIGADGIERKVDAVICATGFDVAYKPRFPIIGRNGVDLRDKWAVHPDSYMGISCPGFPNYFFSSGPYWPVANGSLIGASNASAMYVCQVINKFQLQPNIKSLCPSQAMTDKFAQHCQQWYKHTVWSDYCPSWYKNPKTGRVQSVWPGITLHHTRVMKTPRWEDFEYSYKKNESGVEDNPFSYLGMGWVPEMFDSESDDSPHMAVGNIDPKWARAMDIRCGARDEVRPEELHEVYVNELHVNGGLANGEDVKGAVVS</sequence>
<keyword evidence="5" id="KW-0503">Monooxygenase</keyword>
<name>A0A2J6S474_HYAVF</name>